<dbReference type="EMBL" id="BK057801">
    <property type="protein sequence ID" value="DAE92494.1"/>
    <property type="molecule type" value="Genomic_DNA"/>
</dbReference>
<dbReference type="InterPro" id="IPR025269">
    <property type="entry name" value="SAM-like_dom"/>
</dbReference>
<keyword evidence="6" id="KW-0238">DNA-binding</keyword>
<dbReference type="Gene3D" id="1.10.443.10">
    <property type="entry name" value="Intergrase catalytic core"/>
    <property type="match status" value="1"/>
</dbReference>
<dbReference type="InterPro" id="IPR002104">
    <property type="entry name" value="Integrase_catalytic"/>
</dbReference>
<evidence type="ECO:0000256" key="7">
    <source>
        <dbReference type="ARBA" id="ARBA00023172"/>
    </source>
</evidence>
<evidence type="ECO:0000256" key="6">
    <source>
        <dbReference type="ARBA" id="ARBA00023125"/>
    </source>
</evidence>
<keyword evidence="8" id="KW-1179">Viral genome integration</keyword>
<dbReference type="GO" id="GO:0006310">
    <property type="term" value="P:DNA recombination"/>
    <property type="evidence" value="ECO:0007669"/>
    <property type="project" value="UniProtKB-KW"/>
</dbReference>
<keyword evidence="3" id="KW-0808">Transferase</keyword>
<dbReference type="CDD" id="cd01185">
    <property type="entry name" value="INTN1_C_like"/>
    <property type="match status" value="1"/>
</dbReference>
<sequence>MRNKRNYTKSTVRLRKSEYRDEWHVYIESYPVMVEGKDKPQRIRKYINRSVKTVVFDKKRTSRTTSEKTTYKPKRDDNGIIICKSDLDKETMLYADSIRKIIQQGFDERELNSELRNSQISQQEKAQENFIQYFKKIIGIRHKKSSKSIIINWHRTVSFLEMFVQNDILSFEKIDYKFIEDFKRFLLDAPCGGGKKGTISQNTASTYFSIFKASLKQAFVDGYFQTDISAKTKGIVSKDVRREYLTNDELDELASTPCANDLIRRASLFSALTGLRHSDIQKLKWSEISIENGQPKLNFTQKKTKGVEYTPISEQALLLCGEFGKPDDLVFEGLMNAAWINRPLKKWILDAGISKNITFHCFRHTFATLQIANGTDIYIVKDLLGHTNVKTTQIYAKVMNEKKNEAVKAIKLNIKK</sequence>
<dbReference type="GO" id="GO:0003677">
    <property type="term" value="F:DNA binding"/>
    <property type="evidence" value="ECO:0007669"/>
    <property type="project" value="UniProtKB-KW"/>
</dbReference>
<dbReference type="GO" id="GO:0075713">
    <property type="term" value="P:establishment of integrated proviral latency"/>
    <property type="evidence" value="ECO:0007669"/>
    <property type="project" value="UniProtKB-KW"/>
</dbReference>
<keyword evidence="8" id="KW-1160">Virus entry into host cell</keyword>
<evidence type="ECO:0000256" key="2">
    <source>
        <dbReference type="ARBA" id="ARBA00016082"/>
    </source>
</evidence>
<evidence type="ECO:0000256" key="3">
    <source>
        <dbReference type="ARBA" id="ARBA00022679"/>
    </source>
</evidence>
<keyword evidence="5" id="KW-0229">DNA integration</keyword>
<dbReference type="GO" id="GO:0044826">
    <property type="term" value="P:viral genome integration into host DNA"/>
    <property type="evidence" value="ECO:0007669"/>
    <property type="project" value="UniProtKB-KW"/>
</dbReference>
<dbReference type="GO" id="GO:0016787">
    <property type="term" value="F:hydrolase activity"/>
    <property type="evidence" value="ECO:0007669"/>
    <property type="project" value="UniProtKB-KW"/>
</dbReference>
<feature type="domain" description="Tyr recombinase" evidence="9">
    <location>
        <begin position="240"/>
        <end position="408"/>
    </location>
</feature>
<accession>A0A8S5RSQ9</accession>
<organism evidence="10">
    <name type="scientific">Myoviridae sp. ctQV19</name>
    <dbReference type="NCBI Taxonomy" id="2827607"/>
    <lineage>
        <taxon>Viruses</taxon>
        <taxon>Duplodnaviria</taxon>
        <taxon>Heunggongvirae</taxon>
        <taxon>Uroviricota</taxon>
        <taxon>Caudoviricetes</taxon>
    </lineage>
</organism>
<dbReference type="Pfam" id="PF00589">
    <property type="entry name" value="Phage_integrase"/>
    <property type="match status" value="1"/>
</dbReference>
<dbReference type="PANTHER" id="PTHR30349">
    <property type="entry name" value="PHAGE INTEGRASE-RELATED"/>
    <property type="match status" value="1"/>
</dbReference>
<protein>
    <recommendedName>
        <fullName evidence="2">Integrase</fullName>
    </recommendedName>
</protein>
<evidence type="ECO:0000259" key="9">
    <source>
        <dbReference type="PROSITE" id="PS51898"/>
    </source>
</evidence>
<evidence type="ECO:0000256" key="5">
    <source>
        <dbReference type="ARBA" id="ARBA00022908"/>
    </source>
</evidence>
<dbReference type="InterPro" id="IPR050090">
    <property type="entry name" value="Tyrosine_recombinase_XerCD"/>
</dbReference>
<comment type="similarity">
    <text evidence="1">Belongs to the 'phage' integrase family.</text>
</comment>
<evidence type="ECO:0000256" key="8">
    <source>
        <dbReference type="ARBA" id="ARBA00023195"/>
    </source>
</evidence>
<dbReference type="GO" id="GO:0015074">
    <property type="term" value="P:DNA integration"/>
    <property type="evidence" value="ECO:0007669"/>
    <property type="project" value="UniProtKB-KW"/>
</dbReference>
<dbReference type="Gene3D" id="1.10.150.130">
    <property type="match status" value="1"/>
</dbReference>
<dbReference type="PROSITE" id="PS51898">
    <property type="entry name" value="TYR_RECOMBINASE"/>
    <property type="match status" value="1"/>
</dbReference>
<dbReference type="InterPro" id="IPR010998">
    <property type="entry name" value="Integrase_recombinase_N"/>
</dbReference>
<dbReference type="InterPro" id="IPR013762">
    <property type="entry name" value="Integrase-like_cat_sf"/>
</dbReference>
<dbReference type="SUPFAM" id="SSF56349">
    <property type="entry name" value="DNA breaking-rejoining enzymes"/>
    <property type="match status" value="1"/>
</dbReference>
<dbReference type="InterPro" id="IPR011010">
    <property type="entry name" value="DNA_brk_join_enz"/>
</dbReference>
<evidence type="ECO:0000313" key="10">
    <source>
        <dbReference type="EMBL" id="DAE92494.1"/>
    </source>
</evidence>
<dbReference type="GO" id="GO:0016740">
    <property type="term" value="F:transferase activity"/>
    <property type="evidence" value="ECO:0007669"/>
    <property type="project" value="UniProtKB-KW"/>
</dbReference>
<evidence type="ECO:0000256" key="4">
    <source>
        <dbReference type="ARBA" id="ARBA00022801"/>
    </source>
</evidence>
<reference evidence="10" key="1">
    <citation type="journal article" date="2021" name="Proc. Natl. Acad. Sci. U.S.A.">
        <title>A Catalog of Tens of Thousands of Viruses from Human Metagenomes Reveals Hidden Associations with Chronic Diseases.</title>
        <authorList>
            <person name="Tisza M.J."/>
            <person name="Buck C.B."/>
        </authorList>
    </citation>
    <scope>NUCLEOTIDE SEQUENCE</scope>
    <source>
        <strain evidence="10">CtQV19</strain>
    </source>
</reference>
<proteinExistence type="inferred from homology"/>
<dbReference type="PANTHER" id="PTHR30349:SF64">
    <property type="entry name" value="PROPHAGE INTEGRASE INTD-RELATED"/>
    <property type="match status" value="1"/>
</dbReference>
<keyword evidence="7" id="KW-0233">DNA recombination</keyword>
<keyword evidence="4" id="KW-0378">Hydrolase</keyword>
<name>A0A8S5RSQ9_9CAUD</name>
<evidence type="ECO:0000256" key="1">
    <source>
        <dbReference type="ARBA" id="ARBA00008857"/>
    </source>
</evidence>
<dbReference type="Pfam" id="PF13102">
    <property type="entry name" value="Phage_int_SAM_5"/>
    <property type="match status" value="1"/>
</dbReference>